<keyword evidence="1" id="KW-0472">Membrane</keyword>
<feature type="transmembrane region" description="Helical" evidence="1">
    <location>
        <begin position="12"/>
        <end position="28"/>
    </location>
</feature>
<evidence type="ECO:0008006" key="4">
    <source>
        <dbReference type="Google" id="ProtNLM"/>
    </source>
</evidence>
<reference evidence="2" key="1">
    <citation type="submission" date="2022-09" db="EMBL/GenBank/DDBJ databases">
        <title>Comparative genomics and taxonomic characterization of three novel marine species of genus Reichenbachiella exhibiting antioxidant and polysaccharide degradation activities.</title>
        <authorList>
            <person name="Muhammad N."/>
            <person name="Lee Y.-J."/>
            <person name="Ko J."/>
            <person name="Kim S.-G."/>
        </authorList>
    </citation>
    <scope>NUCLEOTIDE SEQUENCE</scope>
    <source>
        <strain evidence="2">BKB1-1</strain>
    </source>
</reference>
<name>A0ABY6CUF4_9BACT</name>
<dbReference type="SUPFAM" id="SSF103473">
    <property type="entry name" value="MFS general substrate transporter"/>
    <property type="match status" value="1"/>
</dbReference>
<feature type="transmembrane region" description="Helical" evidence="1">
    <location>
        <begin position="35"/>
        <end position="55"/>
    </location>
</feature>
<feature type="transmembrane region" description="Helical" evidence="1">
    <location>
        <begin position="105"/>
        <end position="124"/>
    </location>
</feature>
<feature type="transmembrane region" description="Helical" evidence="1">
    <location>
        <begin position="61"/>
        <end position="93"/>
    </location>
</feature>
<keyword evidence="3" id="KW-1185">Reference proteome</keyword>
<gene>
    <name evidence="2" type="ORF">N6H18_06100</name>
</gene>
<dbReference type="EMBL" id="CP106679">
    <property type="protein sequence ID" value="UXP33524.1"/>
    <property type="molecule type" value="Genomic_DNA"/>
</dbReference>
<dbReference type="Gene3D" id="1.20.1250.20">
    <property type="entry name" value="MFS general substrate transporter like domains"/>
    <property type="match status" value="1"/>
</dbReference>
<evidence type="ECO:0000313" key="2">
    <source>
        <dbReference type="EMBL" id="UXP33524.1"/>
    </source>
</evidence>
<evidence type="ECO:0000313" key="3">
    <source>
        <dbReference type="Proteomes" id="UP001065174"/>
    </source>
</evidence>
<evidence type="ECO:0000256" key="1">
    <source>
        <dbReference type="SAM" id="Phobius"/>
    </source>
</evidence>
<sequence length="167" mass="18537">MRDTTEKLPYLPSSVIAITVTLAVSSWSDYIRLKYLLYMMGTGSCLALIGMIYLGQLSLDVWLLGTVDILFCLMILGNGIMMGLYSVILSVTWPRFFGKTHLGAISGRAITFVVFGSAIGPILFSESLSLFGDYYWAGWCCFALFFGLTIASIWANNPQEKLRKTNL</sequence>
<keyword evidence="1" id="KW-1133">Transmembrane helix</keyword>
<feature type="transmembrane region" description="Helical" evidence="1">
    <location>
        <begin position="136"/>
        <end position="155"/>
    </location>
</feature>
<dbReference type="InterPro" id="IPR036259">
    <property type="entry name" value="MFS_trans_sf"/>
</dbReference>
<protein>
    <recommendedName>
        <fullName evidence="4">Major Facilitator Superfamily protein</fullName>
    </recommendedName>
</protein>
<accession>A0ABY6CUF4</accession>
<organism evidence="2 3">
    <name type="scientific">Reichenbachiella agarivorans</name>
    <dbReference type="NCBI Taxonomy" id="2979464"/>
    <lineage>
        <taxon>Bacteria</taxon>
        <taxon>Pseudomonadati</taxon>
        <taxon>Bacteroidota</taxon>
        <taxon>Cytophagia</taxon>
        <taxon>Cytophagales</taxon>
        <taxon>Reichenbachiellaceae</taxon>
        <taxon>Reichenbachiella</taxon>
    </lineage>
</organism>
<dbReference type="Proteomes" id="UP001065174">
    <property type="component" value="Chromosome"/>
</dbReference>
<proteinExistence type="predicted"/>
<dbReference type="RefSeq" id="WP_262310953.1">
    <property type="nucleotide sequence ID" value="NZ_CP106679.1"/>
</dbReference>
<keyword evidence="1" id="KW-0812">Transmembrane</keyword>